<evidence type="ECO:0000259" key="1">
    <source>
        <dbReference type="Pfam" id="PF01370"/>
    </source>
</evidence>
<sequence length="287" mass="31313">MTKQLIVVTGGSGALGQQVIAELFRHGWEVLSLDRRPHPGGHKRSWVVDLLDSGAVYEACQGAAGIVHLAAHIAPDLASDCATFGDNVRMTYNVLKAAIDNKLEKIVLASSTAVYGFLYGRKGETPAYLPADESHPTLPTDPYGLSKVVGERVADSFAARTNASITSLRFPGISYDPKYERVQNLLNDPGFRAPGFWSYVDVRDAAVAVRLALSRNKPGHRVYNIACDTSNMRQPTSELIQTFYPGLPERRISSSTNWSGIDCSAARQELGFVPLHRWENAPASNQT</sequence>
<dbReference type="InterPro" id="IPR001509">
    <property type="entry name" value="Epimerase_deHydtase"/>
</dbReference>
<keyword evidence="3" id="KW-1185">Reference proteome</keyword>
<feature type="domain" description="NAD-dependent epimerase/dehydratase" evidence="1">
    <location>
        <begin position="6"/>
        <end position="170"/>
    </location>
</feature>
<organism evidence="2 3">
    <name type="scientific">Polaromonas aquatica</name>
    <dbReference type="NCBI Taxonomy" id="332657"/>
    <lineage>
        <taxon>Bacteria</taxon>
        <taxon>Pseudomonadati</taxon>
        <taxon>Pseudomonadota</taxon>
        <taxon>Betaproteobacteria</taxon>
        <taxon>Burkholderiales</taxon>
        <taxon>Comamonadaceae</taxon>
        <taxon>Polaromonas</taxon>
    </lineage>
</organism>
<dbReference type="RefSeq" id="WP_371439453.1">
    <property type="nucleotide sequence ID" value="NZ_JBHSRS010000084.1"/>
</dbReference>
<reference evidence="3" key="1">
    <citation type="journal article" date="2019" name="Int. J. Syst. Evol. Microbiol.">
        <title>The Global Catalogue of Microorganisms (GCM) 10K type strain sequencing project: providing services to taxonomists for standard genome sequencing and annotation.</title>
        <authorList>
            <consortium name="The Broad Institute Genomics Platform"/>
            <consortium name="The Broad Institute Genome Sequencing Center for Infectious Disease"/>
            <person name="Wu L."/>
            <person name="Ma J."/>
        </authorList>
    </citation>
    <scope>NUCLEOTIDE SEQUENCE [LARGE SCALE GENOMIC DNA]</scope>
    <source>
        <strain evidence="3">CCUG 39402</strain>
    </source>
</reference>
<name>A0ABW1U5C2_9BURK</name>
<dbReference type="Pfam" id="PF01370">
    <property type="entry name" value="Epimerase"/>
    <property type="match status" value="1"/>
</dbReference>
<protein>
    <submittedName>
        <fullName evidence="2">NAD-dependent epimerase/dehydratase family protein</fullName>
    </submittedName>
</protein>
<dbReference type="SUPFAM" id="SSF51735">
    <property type="entry name" value="NAD(P)-binding Rossmann-fold domains"/>
    <property type="match status" value="1"/>
</dbReference>
<dbReference type="InterPro" id="IPR036291">
    <property type="entry name" value="NAD(P)-bd_dom_sf"/>
</dbReference>
<dbReference type="PANTHER" id="PTHR43103:SF6">
    <property type="entry name" value="PUTATIVE-RELATED"/>
    <property type="match status" value="1"/>
</dbReference>
<dbReference type="PANTHER" id="PTHR43103">
    <property type="entry name" value="NUCLEOSIDE-DIPHOSPHATE-SUGAR EPIMERASE"/>
    <property type="match status" value="1"/>
</dbReference>
<accession>A0ABW1U5C2</accession>
<proteinExistence type="predicted"/>
<evidence type="ECO:0000313" key="3">
    <source>
        <dbReference type="Proteomes" id="UP001596270"/>
    </source>
</evidence>
<evidence type="ECO:0000313" key="2">
    <source>
        <dbReference type="EMBL" id="MFC6284877.1"/>
    </source>
</evidence>
<dbReference type="EMBL" id="JBHSRS010000084">
    <property type="protein sequence ID" value="MFC6284877.1"/>
    <property type="molecule type" value="Genomic_DNA"/>
</dbReference>
<gene>
    <name evidence="2" type="ORF">ACFQND_26935</name>
</gene>
<comment type="caution">
    <text evidence="2">The sequence shown here is derived from an EMBL/GenBank/DDBJ whole genome shotgun (WGS) entry which is preliminary data.</text>
</comment>
<dbReference type="Proteomes" id="UP001596270">
    <property type="component" value="Unassembled WGS sequence"/>
</dbReference>
<dbReference type="Gene3D" id="3.40.50.720">
    <property type="entry name" value="NAD(P)-binding Rossmann-like Domain"/>
    <property type="match status" value="1"/>
</dbReference>
<dbReference type="CDD" id="cd08946">
    <property type="entry name" value="SDR_e"/>
    <property type="match status" value="1"/>
</dbReference>